<reference evidence="2 3" key="1">
    <citation type="submission" date="2023-01" db="EMBL/GenBank/DDBJ databases">
        <title>Analysis of 21 Apiospora genomes using comparative genomics revels a genus with tremendous synthesis potential of carbohydrate active enzymes and secondary metabolites.</title>
        <authorList>
            <person name="Sorensen T."/>
        </authorList>
    </citation>
    <scope>NUCLEOTIDE SEQUENCE [LARGE SCALE GENOMIC DNA]</scope>
    <source>
        <strain evidence="2 3">CBS 83171</strain>
    </source>
</reference>
<accession>A0ABR1TI86</accession>
<dbReference type="PANTHER" id="PTHR44942:SF10">
    <property type="entry name" value="METHYLTRANSFERASE TYPE 11 DOMAIN-CONTAINING PROTEIN"/>
    <property type="match status" value="1"/>
</dbReference>
<organism evidence="2 3">
    <name type="scientific">Apiospora saccharicola</name>
    <dbReference type="NCBI Taxonomy" id="335842"/>
    <lineage>
        <taxon>Eukaryota</taxon>
        <taxon>Fungi</taxon>
        <taxon>Dikarya</taxon>
        <taxon>Ascomycota</taxon>
        <taxon>Pezizomycotina</taxon>
        <taxon>Sordariomycetes</taxon>
        <taxon>Xylariomycetidae</taxon>
        <taxon>Amphisphaeriales</taxon>
        <taxon>Apiosporaceae</taxon>
        <taxon>Apiospora</taxon>
    </lineage>
</organism>
<dbReference type="Proteomes" id="UP001446871">
    <property type="component" value="Unassembled WGS sequence"/>
</dbReference>
<dbReference type="Gene3D" id="3.40.50.150">
    <property type="entry name" value="Vaccinia Virus protein VP39"/>
    <property type="match status" value="1"/>
</dbReference>
<dbReference type="SUPFAM" id="SSF53335">
    <property type="entry name" value="S-adenosyl-L-methionine-dependent methyltransferases"/>
    <property type="match status" value="1"/>
</dbReference>
<name>A0ABR1TI86_9PEZI</name>
<evidence type="ECO:0000313" key="3">
    <source>
        <dbReference type="Proteomes" id="UP001446871"/>
    </source>
</evidence>
<dbReference type="InterPro" id="IPR013216">
    <property type="entry name" value="Methyltransf_11"/>
</dbReference>
<dbReference type="PANTHER" id="PTHR44942">
    <property type="entry name" value="METHYLTRANSF_11 DOMAIN-CONTAINING PROTEIN"/>
    <property type="match status" value="1"/>
</dbReference>
<sequence>MLANAIDLGAETKDKSAIQYELLAAESLDGSIHVEPGSVDLLTAAMAAHWFDMDRFWRQAGRMVKPGGTVALWTKSSLYCHPSTPNASQVQQALSHLEDDILGPYGLPANNVCRTMYANLLMPWSADPPVAAAFPQPLSVRREWNRDGKLELGQEDFYGGSSATSLADLAKGLGTSSMVTRWREDHSELVGTEGDCVVQTMRAVAEAIMGEGAEEFGGVTIKVGCAATLLLFTRAQ</sequence>
<feature type="domain" description="Methyltransferase type 11" evidence="1">
    <location>
        <begin position="18"/>
        <end position="71"/>
    </location>
</feature>
<evidence type="ECO:0000259" key="1">
    <source>
        <dbReference type="Pfam" id="PF08241"/>
    </source>
</evidence>
<dbReference type="EMBL" id="JAQQWM010000009">
    <property type="protein sequence ID" value="KAK8046349.1"/>
    <property type="molecule type" value="Genomic_DNA"/>
</dbReference>
<keyword evidence="3" id="KW-1185">Reference proteome</keyword>
<gene>
    <name evidence="2" type="ORF">PG996_014413</name>
</gene>
<comment type="caution">
    <text evidence="2">The sequence shown here is derived from an EMBL/GenBank/DDBJ whole genome shotgun (WGS) entry which is preliminary data.</text>
</comment>
<dbReference type="Pfam" id="PF08241">
    <property type="entry name" value="Methyltransf_11"/>
    <property type="match status" value="1"/>
</dbReference>
<evidence type="ECO:0000313" key="2">
    <source>
        <dbReference type="EMBL" id="KAK8046349.1"/>
    </source>
</evidence>
<dbReference type="InterPro" id="IPR051052">
    <property type="entry name" value="Diverse_substrate_MTase"/>
</dbReference>
<proteinExistence type="predicted"/>
<protein>
    <recommendedName>
        <fullName evidence="1">Methyltransferase type 11 domain-containing protein</fullName>
    </recommendedName>
</protein>
<dbReference type="InterPro" id="IPR029063">
    <property type="entry name" value="SAM-dependent_MTases_sf"/>
</dbReference>